<dbReference type="Pfam" id="PF02653">
    <property type="entry name" value="BPD_transp_2"/>
    <property type="match status" value="1"/>
</dbReference>
<dbReference type="OrthoDB" id="5422926at2"/>
<evidence type="ECO:0000256" key="4">
    <source>
        <dbReference type="ARBA" id="ARBA00022692"/>
    </source>
</evidence>
<evidence type="ECO:0000256" key="1">
    <source>
        <dbReference type="ARBA" id="ARBA00004429"/>
    </source>
</evidence>
<dbReference type="Proteomes" id="UP000250079">
    <property type="component" value="Chromosome"/>
</dbReference>
<dbReference type="PANTHER" id="PTHR32196">
    <property type="entry name" value="ABC TRANSPORTER PERMEASE PROTEIN YPHD-RELATED-RELATED"/>
    <property type="match status" value="1"/>
</dbReference>
<sequence>MNSTTEDAFDLRPLLRGSGQTIGVFIALICLIVFGLLRYENFGGAYNIASFLNYNAMFILISIGMCLVIITGGIDLSVGSVAAFSSVCAAYLSPYGLQVALPAGILAGMAFGALNAFIILVLRVPPFIATLATLLGAKGGSLVLSGAETIAVDWGSNFTKLGMEKAFDLVPWSILIVLIVAIIAWIILERTSLGRTLLAVGGGEEASSLMGLEVGRAKAFAYMFSGGCAGLAGVFLASGFGAGQPLEGVGWELSAIASVVVGGTLLTGGLGSVTATVIGALLLGLVFNILNFENGRGTISLSAYWQQVIRGSFLFLVILLQMRVARQRTTKGLAPEKAEQSHASG</sequence>
<evidence type="ECO:0000256" key="5">
    <source>
        <dbReference type="ARBA" id="ARBA00022989"/>
    </source>
</evidence>
<keyword evidence="9" id="KW-1185">Reference proteome</keyword>
<evidence type="ECO:0000313" key="8">
    <source>
        <dbReference type="EMBL" id="ASJ71901.1"/>
    </source>
</evidence>
<reference evidence="8 9" key="1">
    <citation type="submission" date="2016-12" db="EMBL/GenBank/DDBJ databases">
        <authorList>
            <person name="Song W.-J."/>
            <person name="Kurnit D.M."/>
        </authorList>
    </citation>
    <scope>NUCLEOTIDE SEQUENCE [LARGE SCALE GENOMIC DNA]</scope>
    <source>
        <strain evidence="8 9">IMCC3135</strain>
    </source>
</reference>
<keyword evidence="4 7" id="KW-0812">Transmembrane</keyword>
<dbReference type="RefSeq" id="WP_088917278.1">
    <property type="nucleotide sequence ID" value="NZ_CP018632.1"/>
</dbReference>
<keyword evidence="5 7" id="KW-1133">Transmembrane helix</keyword>
<feature type="transmembrane region" description="Helical" evidence="7">
    <location>
        <begin position="169"/>
        <end position="188"/>
    </location>
</feature>
<keyword evidence="6 7" id="KW-0472">Membrane</keyword>
<feature type="transmembrane region" description="Helical" evidence="7">
    <location>
        <begin position="219"/>
        <end position="242"/>
    </location>
</feature>
<evidence type="ECO:0000313" key="9">
    <source>
        <dbReference type="Proteomes" id="UP000250079"/>
    </source>
</evidence>
<evidence type="ECO:0000256" key="7">
    <source>
        <dbReference type="SAM" id="Phobius"/>
    </source>
</evidence>
<feature type="transmembrane region" description="Helical" evidence="7">
    <location>
        <begin position="51"/>
        <end position="70"/>
    </location>
</feature>
<comment type="similarity">
    <text evidence="2">Belongs to the binding-protein-dependent transport system permease family. AraH/RbsC subfamily.</text>
</comment>
<gene>
    <name evidence="8" type="primary">yjfF</name>
    <name evidence="8" type="ORF">IMCC3135_09020</name>
</gene>
<name>A0A2Z2NPP3_9GAMM</name>
<feature type="transmembrane region" description="Helical" evidence="7">
    <location>
        <begin position="20"/>
        <end position="39"/>
    </location>
</feature>
<proteinExistence type="inferred from homology"/>
<feature type="transmembrane region" description="Helical" evidence="7">
    <location>
        <begin position="99"/>
        <end position="122"/>
    </location>
</feature>
<keyword evidence="3" id="KW-1003">Cell membrane</keyword>
<dbReference type="AlphaFoldDB" id="A0A2Z2NPP3"/>
<feature type="transmembrane region" description="Helical" evidence="7">
    <location>
        <begin position="304"/>
        <end position="322"/>
    </location>
</feature>
<organism evidence="8 9">
    <name type="scientific">Granulosicoccus antarcticus IMCC3135</name>
    <dbReference type="NCBI Taxonomy" id="1192854"/>
    <lineage>
        <taxon>Bacteria</taxon>
        <taxon>Pseudomonadati</taxon>
        <taxon>Pseudomonadota</taxon>
        <taxon>Gammaproteobacteria</taxon>
        <taxon>Chromatiales</taxon>
        <taxon>Granulosicoccaceae</taxon>
        <taxon>Granulosicoccus</taxon>
    </lineage>
</organism>
<evidence type="ECO:0000256" key="6">
    <source>
        <dbReference type="ARBA" id="ARBA00023136"/>
    </source>
</evidence>
<dbReference type="InterPro" id="IPR001851">
    <property type="entry name" value="ABC_transp_permease"/>
</dbReference>
<dbReference type="PANTHER" id="PTHR32196:SF63">
    <property type="entry name" value="INNER MEMBRANE ABC TRANSPORTER PERMEASE PROTEIN YJFF"/>
    <property type="match status" value="1"/>
</dbReference>
<dbReference type="GO" id="GO:0022857">
    <property type="term" value="F:transmembrane transporter activity"/>
    <property type="evidence" value="ECO:0007669"/>
    <property type="project" value="InterPro"/>
</dbReference>
<protein>
    <submittedName>
        <fullName evidence="8">Inner membrane ABC transporter permease protein YjfF</fullName>
    </submittedName>
</protein>
<comment type="subcellular location">
    <subcellularLocation>
        <location evidence="1">Cell inner membrane</location>
        <topology evidence="1">Multi-pass membrane protein</topology>
    </subcellularLocation>
</comment>
<evidence type="ECO:0000256" key="3">
    <source>
        <dbReference type="ARBA" id="ARBA00022475"/>
    </source>
</evidence>
<evidence type="ECO:0000256" key="2">
    <source>
        <dbReference type="ARBA" id="ARBA00007942"/>
    </source>
</evidence>
<dbReference type="CDD" id="cd06579">
    <property type="entry name" value="TM_PBP1_transp_AraH_like"/>
    <property type="match status" value="1"/>
</dbReference>
<dbReference type="EMBL" id="CP018632">
    <property type="protein sequence ID" value="ASJ71901.1"/>
    <property type="molecule type" value="Genomic_DNA"/>
</dbReference>
<accession>A0A2Z2NPP3</accession>
<dbReference type="GO" id="GO:0005886">
    <property type="term" value="C:plasma membrane"/>
    <property type="evidence" value="ECO:0007669"/>
    <property type="project" value="UniProtKB-SubCell"/>
</dbReference>
<feature type="transmembrane region" description="Helical" evidence="7">
    <location>
        <begin position="273"/>
        <end position="292"/>
    </location>
</feature>
<dbReference type="KEGG" id="gai:IMCC3135_09020"/>